<dbReference type="PANTHER" id="PTHR16631">
    <property type="entry name" value="GLUCAN 1,3-BETA-GLUCOSIDASE"/>
    <property type="match status" value="1"/>
</dbReference>
<evidence type="ECO:0000256" key="7">
    <source>
        <dbReference type="ARBA" id="ARBA00023180"/>
    </source>
</evidence>
<dbReference type="CDD" id="cd00161">
    <property type="entry name" value="beta-trefoil_Ricin-like"/>
    <property type="match status" value="1"/>
</dbReference>
<comment type="subcellular location">
    <subcellularLocation>
        <location evidence="2">Cell membrane</location>
    </subcellularLocation>
</comment>
<name>A0A067C9X0_SAPPC</name>
<dbReference type="EMBL" id="KK583227">
    <property type="protein sequence ID" value="KDO25975.1"/>
    <property type="molecule type" value="Genomic_DNA"/>
</dbReference>
<sequence length="576" mass="63676">MKVPSSLPLLALCLASSAALDRSLWGMNYDTRTSEWGGCKDQAVITADLTALKTVTNVVRLYSMKQPCLDRVLKSAKNLGLKVWIGTWSEVASPKVRDSFNEDFKVLQSLVKSGAITNQNVVGLQVSSEALFRYYINGGAGVNDTANTNGVDAMIAHLNQTRTFLRQNKLDFPVTIADVMDIYNNYPKLYNAVDVVSVNQFSMWENVEPANGAFTMWQHWQKVEALARAAGKPVLMSETGWSSAGNNTAIKEASPEAERIFTRDFLTVAEQMQMNYFYFASFDLSFGDNIIERNFGIFDVDRKMKDPIVKANVGKAPIAVRLFAGNKVLKADGYLTSTYTRLSMDTPATGAGLDSEIWFWDPTTSVLRSKSANQCLDSYGSNDWQNVHLWNCDFTNKNQKWKIENNAVKTQNGANFCMDSDPSMTYDDGKQKVQMWWCWNGPNQKITMRPIGAEPIQIKLGGKAWLSASGAAVSTNAQTSASWFYDPIAQTLSTKEKTCLDLATYARDMPVKATACVANSATQKWQFNDVTGQFNHGTSLALCLSGSAKTADVVAQLCDKTDANQKWVVSMTNPTA</sequence>
<dbReference type="Gene3D" id="3.20.20.80">
    <property type="entry name" value="Glycosidases"/>
    <property type="match status" value="1"/>
</dbReference>
<accession>A0A067C9X0</accession>
<dbReference type="Pfam" id="PF00652">
    <property type="entry name" value="Ricin_B_lectin"/>
    <property type="match status" value="2"/>
</dbReference>
<feature type="domain" description="Ricin B lectin" evidence="15">
    <location>
        <begin position="330"/>
        <end position="449"/>
    </location>
</feature>
<dbReference type="SUPFAM" id="SSF51445">
    <property type="entry name" value="(Trans)glycosidases"/>
    <property type="match status" value="1"/>
</dbReference>
<comment type="function">
    <text evidence="11">Glucanases play a role in cell expansion during growth, in cell-cell fusion during mating, and in spore release during sporulation. This enzyme may be involved in beta-glucan degradation. Active on laminarin and lichenan.</text>
</comment>
<keyword evidence="4" id="KW-1003">Cell membrane</keyword>
<keyword evidence="9" id="KW-0961">Cell wall biogenesis/degradation</keyword>
<feature type="chain" id="PRO_5001634302" description="glucan endo-1,3-beta-D-glucosidase" evidence="14">
    <location>
        <begin position="20"/>
        <end position="576"/>
    </location>
</feature>
<evidence type="ECO:0000256" key="11">
    <source>
        <dbReference type="ARBA" id="ARBA00037649"/>
    </source>
</evidence>
<dbReference type="Proteomes" id="UP000030745">
    <property type="component" value="Unassembled WGS sequence"/>
</dbReference>
<dbReference type="STRING" id="695850.A0A067C9X0"/>
<dbReference type="VEuPathDB" id="FungiDB:SPRG_08628"/>
<evidence type="ECO:0000313" key="16">
    <source>
        <dbReference type="EMBL" id="KDO25975.1"/>
    </source>
</evidence>
<keyword evidence="7" id="KW-0325">Glycoprotein</keyword>
<dbReference type="InterPro" id="IPR050732">
    <property type="entry name" value="Beta-glucan_modifiers"/>
</dbReference>
<evidence type="ECO:0000256" key="12">
    <source>
        <dbReference type="ARBA" id="ARBA00042373"/>
    </source>
</evidence>
<evidence type="ECO:0000256" key="6">
    <source>
        <dbReference type="ARBA" id="ARBA00023136"/>
    </source>
</evidence>
<evidence type="ECO:0000256" key="5">
    <source>
        <dbReference type="ARBA" id="ARBA00022801"/>
    </source>
</evidence>
<evidence type="ECO:0000256" key="3">
    <source>
        <dbReference type="ARBA" id="ARBA00012780"/>
    </source>
</evidence>
<feature type="domain" description="Ricin B lectin" evidence="15">
    <location>
        <begin position="454"/>
        <end position="570"/>
    </location>
</feature>
<evidence type="ECO:0000256" key="1">
    <source>
        <dbReference type="ARBA" id="ARBA00000382"/>
    </source>
</evidence>
<keyword evidence="17" id="KW-1185">Reference proteome</keyword>
<dbReference type="SMART" id="SM00458">
    <property type="entry name" value="RICIN"/>
    <property type="match status" value="2"/>
</dbReference>
<dbReference type="AlphaFoldDB" id="A0A067C9X0"/>
<evidence type="ECO:0000259" key="15">
    <source>
        <dbReference type="SMART" id="SM00458"/>
    </source>
</evidence>
<gene>
    <name evidence="16" type="ORF">SPRG_08628</name>
</gene>
<keyword evidence="10" id="KW-0624">Polysaccharide degradation</keyword>
<evidence type="ECO:0000256" key="10">
    <source>
        <dbReference type="ARBA" id="ARBA00023326"/>
    </source>
</evidence>
<evidence type="ECO:0000256" key="13">
    <source>
        <dbReference type="ARBA" id="ARBA00043078"/>
    </source>
</evidence>
<keyword evidence="6" id="KW-0472">Membrane</keyword>
<keyword evidence="8" id="KW-0119">Carbohydrate metabolism</keyword>
<dbReference type="KEGG" id="spar:SPRG_08628"/>
<dbReference type="PROSITE" id="PS50231">
    <property type="entry name" value="RICIN_B_LECTIN"/>
    <property type="match status" value="1"/>
</dbReference>
<keyword evidence="5" id="KW-0378">Hydrolase</keyword>
<dbReference type="OrthoDB" id="77201at2759"/>
<evidence type="ECO:0000256" key="8">
    <source>
        <dbReference type="ARBA" id="ARBA00023277"/>
    </source>
</evidence>
<organism evidence="16 17">
    <name type="scientific">Saprolegnia parasitica (strain CBS 223.65)</name>
    <dbReference type="NCBI Taxonomy" id="695850"/>
    <lineage>
        <taxon>Eukaryota</taxon>
        <taxon>Sar</taxon>
        <taxon>Stramenopiles</taxon>
        <taxon>Oomycota</taxon>
        <taxon>Saprolegniomycetes</taxon>
        <taxon>Saprolegniales</taxon>
        <taxon>Saprolegniaceae</taxon>
        <taxon>Saprolegnia</taxon>
    </lineage>
</organism>
<dbReference type="EC" id="3.2.1.39" evidence="3"/>
<dbReference type="GeneID" id="24130842"/>
<dbReference type="RefSeq" id="XP_012203262.1">
    <property type="nucleotide sequence ID" value="XM_012347872.1"/>
</dbReference>
<evidence type="ECO:0000313" key="17">
    <source>
        <dbReference type="Proteomes" id="UP000030745"/>
    </source>
</evidence>
<evidence type="ECO:0000256" key="2">
    <source>
        <dbReference type="ARBA" id="ARBA00004236"/>
    </source>
</evidence>
<dbReference type="InterPro" id="IPR000772">
    <property type="entry name" value="Ricin_B_lectin"/>
</dbReference>
<dbReference type="SUPFAM" id="SSF50370">
    <property type="entry name" value="Ricin B-like lectins"/>
    <property type="match status" value="2"/>
</dbReference>
<dbReference type="InterPro" id="IPR035992">
    <property type="entry name" value="Ricin_B-like_lectins"/>
</dbReference>
<dbReference type="GO" id="GO:0042973">
    <property type="term" value="F:glucan endo-1,3-beta-D-glucosidase activity"/>
    <property type="evidence" value="ECO:0007669"/>
    <property type="project" value="UniProtKB-EC"/>
</dbReference>
<dbReference type="PANTHER" id="PTHR16631:SF17">
    <property type="entry name" value="GLUCAN ENDO-1,3-BETA-GLUCOSIDASE BTGC"/>
    <property type="match status" value="1"/>
</dbReference>
<comment type="catalytic activity">
    <reaction evidence="1">
        <text>Hydrolysis of (1-&gt;3)-beta-D-glucosidic linkages in (1-&gt;3)-beta-D-glucans.</text>
        <dbReference type="EC" id="3.2.1.39"/>
    </reaction>
</comment>
<proteinExistence type="predicted"/>
<dbReference type="GO" id="GO:0005886">
    <property type="term" value="C:plasma membrane"/>
    <property type="evidence" value="ECO:0007669"/>
    <property type="project" value="UniProtKB-SubCell"/>
</dbReference>
<dbReference type="Gene3D" id="2.80.10.50">
    <property type="match status" value="2"/>
</dbReference>
<dbReference type="InterPro" id="IPR017853">
    <property type="entry name" value="GH"/>
</dbReference>
<dbReference type="OMA" id="SANQCLD"/>
<evidence type="ECO:0000256" key="14">
    <source>
        <dbReference type="SAM" id="SignalP"/>
    </source>
</evidence>
<evidence type="ECO:0000256" key="4">
    <source>
        <dbReference type="ARBA" id="ARBA00022475"/>
    </source>
</evidence>
<dbReference type="GO" id="GO:0000272">
    <property type="term" value="P:polysaccharide catabolic process"/>
    <property type="evidence" value="ECO:0007669"/>
    <property type="project" value="UniProtKB-KW"/>
</dbReference>
<reference evidence="16 17" key="1">
    <citation type="journal article" date="2013" name="PLoS Genet.">
        <title>Distinctive expansion of potential virulence genes in the genome of the oomycete fish pathogen Saprolegnia parasitica.</title>
        <authorList>
            <person name="Jiang R.H."/>
            <person name="de Bruijn I."/>
            <person name="Haas B.J."/>
            <person name="Belmonte R."/>
            <person name="Lobach L."/>
            <person name="Christie J."/>
            <person name="van den Ackerveken G."/>
            <person name="Bottin A."/>
            <person name="Bulone V."/>
            <person name="Diaz-Moreno S.M."/>
            <person name="Dumas B."/>
            <person name="Fan L."/>
            <person name="Gaulin E."/>
            <person name="Govers F."/>
            <person name="Grenville-Briggs L.J."/>
            <person name="Horner N.R."/>
            <person name="Levin J.Z."/>
            <person name="Mammella M."/>
            <person name="Meijer H.J."/>
            <person name="Morris P."/>
            <person name="Nusbaum C."/>
            <person name="Oome S."/>
            <person name="Phillips A.J."/>
            <person name="van Rooyen D."/>
            <person name="Rzeszutek E."/>
            <person name="Saraiva M."/>
            <person name="Secombes C.J."/>
            <person name="Seidl M.F."/>
            <person name="Snel B."/>
            <person name="Stassen J.H."/>
            <person name="Sykes S."/>
            <person name="Tripathy S."/>
            <person name="van den Berg H."/>
            <person name="Vega-Arreguin J.C."/>
            <person name="Wawra S."/>
            <person name="Young S.K."/>
            <person name="Zeng Q."/>
            <person name="Dieguez-Uribeondo J."/>
            <person name="Russ C."/>
            <person name="Tyler B.M."/>
            <person name="van West P."/>
        </authorList>
    </citation>
    <scope>NUCLEOTIDE SEQUENCE [LARGE SCALE GENOMIC DNA]</scope>
    <source>
        <strain evidence="16 17">CBS 223.65</strain>
    </source>
</reference>
<protein>
    <recommendedName>
        <fullName evidence="3">glucan endo-1,3-beta-D-glucosidase</fullName>
        <ecNumber evidence="3">3.2.1.39</ecNumber>
    </recommendedName>
    <alternativeName>
        <fullName evidence="13">Endo-1,3-beta-glucanase btgC</fullName>
    </alternativeName>
    <alternativeName>
        <fullName evidence="12">Laminarinase btgC</fullName>
    </alternativeName>
</protein>
<feature type="signal peptide" evidence="14">
    <location>
        <begin position="1"/>
        <end position="19"/>
    </location>
</feature>
<dbReference type="GO" id="GO:0071555">
    <property type="term" value="P:cell wall organization"/>
    <property type="evidence" value="ECO:0007669"/>
    <property type="project" value="UniProtKB-KW"/>
</dbReference>
<evidence type="ECO:0000256" key="9">
    <source>
        <dbReference type="ARBA" id="ARBA00023316"/>
    </source>
</evidence>
<keyword evidence="14" id="KW-0732">Signal</keyword>